<dbReference type="Proteomes" id="UP000295252">
    <property type="component" value="Chromosome IV"/>
</dbReference>
<proteinExistence type="predicted"/>
<keyword evidence="1" id="KW-0812">Transmembrane</keyword>
<dbReference type="AlphaFoldDB" id="A0A068VCU6"/>
<evidence type="ECO:0000256" key="1">
    <source>
        <dbReference type="SAM" id="Phobius"/>
    </source>
</evidence>
<evidence type="ECO:0000313" key="2">
    <source>
        <dbReference type="EMBL" id="CDP18374.1"/>
    </source>
</evidence>
<keyword evidence="1" id="KW-1133">Transmembrane helix</keyword>
<gene>
    <name evidence="2" type="ORF">GSCOC_T00012954001</name>
</gene>
<sequence>MVLNLECASNLIGVKDSLFKYLVLLLVAARLLWWSNAAAWTNRTTASALIISCFFNLADASCVYMIYDLPGIPNHVVLLF</sequence>
<evidence type="ECO:0000313" key="3">
    <source>
        <dbReference type="Proteomes" id="UP000295252"/>
    </source>
</evidence>
<feature type="transmembrane region" description="Helical" evidence="1">
    <location>
        <begin position="46"/>
        <end position="67"/>
    </location>
</feature>
<organism evidence="2 3">
    <name type="scientific">Coffea canephora</name>
    <name type="common">Robusta coffee</name>
    <dbReference type="NCBI Taxonomy" id="49390"/>
    <lineage>
        <taxon>Eukaryota</taxon>
        <taxon>Viridiplantae</taxon>
        <taxon>Streptophyta</taxon>
        <taxon>Embryophyta</taxon>
        <taxon>Tracheophyta</taxon>
        <taxon>Spermatophyta</taxon>
        <taxon>Magnoliopsida</taxon>
        <taxon>eudicotyledons</taxon>
        <taxon>Gunneridae</taxon>
        <taxon>Pentapetalae</taxon>
        <taxon>asterids</taxon>
        <taxon>lamiids</taxon>
        <taxon>Gentianales</taxon>
        <taxon>Rubiaceae</taxon>
        <taxon>Ixoroideae</taxon>
        <taxon>Gardenieae complex</taxon>
        <taxon>Bertiereae - Coffeeae clade</taxon>
        <taxon>Coffeeae</taxon>
        <taxon>Coffea</taxon>
    </lineage>
</organism>
<dbReference type="EMBL" id="HG739315">
    <property type="protein sequence ID" value="CDP18374.1"/>
    <property type="molecule type" value="Genomic_DNA"/>
</dbReference>
<accession>A0A068VCU6</accession>
<dbReference type="Gramene" id="CDP18374">
    <property type="protein sequence ID" value="CDP18374"/>
    <property type="gene ID" value="GSCOC_T00012954001"/>
</dbReference>
<name>A0A068VCU6_COFCA</name>
<dbReference type="InParanoid" id="A0A068VCU6"/>
<protein>
    <submittedName>
        <fullName evidence="2">Uncharacterized protein</fullName>
    </submittedName>
</protein>
<keyword evidence="1" id="KW-0472">Membrane</keyword>
<reference evidence="3" key="1">
    <citation type="journal article" date="2014" name="Science">
        <title>The coffee genome provides insight into the convergent evolution of caffeine biosynthesis.</title>
        <authorList>
            <person name="Denoeud F."/>
            <person name="Carretero-Paulet L."/>
            <person name="Dereeper A."/>
            <person name="Droc G."/>
            <person name="Guyot R."/>
            <person name="Pietrella M."/>
            <person name="Zheng C."/>
            <person name="Alberti A."/>
            <person name="Anthony F."/>
            <person name="Aprea G."/>
            <person name="Aury J.M."/>
            <person name="Bento P."/>
            <person name="Bernard M."/>
            <person name="Bocs S."/>
            <person name="Campa C."/>
            <person name="Cenci A."/>
            <person name="Combes M.C."/>
            <person name="Crouzillat D."/>
            <person name="Da Silva C."/>
            <person name="Daddiego L."/>
            <person name="De Bellis F."/>
            <person name="Dussert S."/>
            <person name="Garsmeur O."/>
            <person name="Gayraud T."/>
            <person name="Guignon V."/>
            <person name="Jahn K."/>
            <person name="Jamilloux V."/>
            <person name="Joet T."/>
            <person name="Labadie K."/>
            <person name="Lan T."/>
            <person name="Leclercq J."/>
            <person name="Lepelley M."/>
            <person name="Leroy T."/>
            <person name="Li L.T."/>
            <person name="Librado P."/>
            <person name="Lopez L."/>
            <person name="Munoz A."/>
            <person name="Noel B."/>
            <person name="Pallavicini A."/>
            <person name="Perrotta G."/>
            <person name="Poncet V."/>
            <person name="Pot D."/>
            <person name="Priyono X."/>
            <person name="Rigoreau M."/>
            <person name="Rouard M."/>
            <person name="Rozas J."/>
            <person name="Tranchant-Dubreuil C."/>
            <person name="VanBuren R."/>
            <person name="Zhang Q."/>
            <person name="Andrade A.C."/>
            <person name="Argout X."/>
            <person name="Bertrand B."/>
            <person name="de Kochko A."/>
            <person name="Graziosi G."/>
            <person name="Henry R.J."/>
            <person name="Jayarama X."/>
            <person name="Ming R."/>
            <person name="Nagai C."/>
            <person name="Rounsley S."/>
            <person name="Sankoff D."/>
            <person name="Giuliano G."/>
            <person name="Albert V.A."/>
            <person name="Wincker P."/>
            <person name="Lashermes P."/>
        </authorList>
    </citation>
    <scope>NUCLEOTIDE SEQUENCE [LARGE SCALE GENOMIC DNA]</scope>
    <source>
        <strain evidence="3">cv. DH200-94</strain>
    </source>
</reference>
<keyword evidence="3" id="KW-1185">Reference proteome</keyword>
<feature type="transmembrane region" description="Helical" evidence="1">
    <location>
        <begin position="18"/>
        <end position="34"/>
    </location>
</feature>